<dbReference type="RefSeq" id="WP_123914333.1">
    <property type="nucleotide sequence ID" value="NZ_RKRA01000001.1"/>
</dbReference>
<keyword evidence="2" id="KW-0677">Repeat</keyword>
<evidence type="ECO:0000313" key="7">
    <source>
        <dbReference type="EMBL" id="RPF26088.1"/>
    </source>
</evidence>
<dbReference type="GO" id="GO:0016746">
    <property type="term" value="F:acyltransferase activity"/>
    <property type="evidence" value="ECO:0007669"/>
    <property type="project" value="UniProtKB-KW"/>
</dbReference>
<dbReference type="InterPro" id="IPR001451">
    <property type="entry name" value="Hexapep"/>
</dbReference>
<dbReference type="InterPro" id="IPR011004">
    <property type="entry name" value="Trimer_LpxA-like_sf"/>
</dbReference>
<evidence type="ECO:0000256" key="5">
    <source>
        <dbReference type="SAM" id="MobiDB-lite"/>
    </source>
</evidence>
<dbReference type="PANTHER" id="PTHR43300">
    <property type="entry name" value="ACETYLTRANSFERASE"/>
    <property type="match status" value="1"/>
</dbReference>
<feature type="active site" description="Proton acceptor" evidence="3">
    <location>
        <position position="141"/>
    </location>
</feature>
<comment type="caution">
    <text evidence="7">The sequence shown here is derived from an EMBL/GenBank/DDBJ whole genome shotgun (WGS) entry which is preliminary data.</text>
</comment>
<evidence type="ECO:0000256" key="2">
    <source>
        <dbReference type="ARBA" id="ARBA00022737"/>
    </source>
</evidence>
<feature type="compositionally biased region" description="Low complexity" evidence="5">
    <location>
        <begin position="213"/>
        <end position="224"/>
    </location>
</feature>
<dbReference type="InterPro" id="IPR020019">
    <property type="entry name" value="AcTrfase_PglD-like"/>
</dbReference>
<evidence type="ECO:0000313" key="8">
    <source>
        <dbReference type="Proteomes" id="UP000280726"/>
    </source>
</evidence>
<dbReference type="CDD" id="cd03360">
    <property type="entry name" value="LbH_AT_putative"/>
    <property type="match status" value="1"/>
</dbReference>
<keyword evidence="1 7" id="KW-0808">Transferase</keyword>
<dbReference type="InterPro" id="IPR041561">
    <property type="entry name" value="PglD_N"/>
</dbReference>
<dbReference type="OrthoDB" id="3697257at2"/>
<dbReference type="Gene3D" id="2.160.10.10">
    <property type="entry name" value="Hexapeptide repeat proteins"/>
    <property type="match status" value="1"/>
</dbReference>
<dbReference type="EMBL" id="RKRA01000001">
    <property type="protein sequence ID" value="RPF26088.1"/>
    <property type="molecule type" value="Genomic_DNA"/>
</dbReference>
<accession>A0A3N4ZJT0</accession>
<dbReference type="PANTHER" id="PTHR43300:SF7">
    <property type="entry name" value="UDP-N-ACETYLBACILLOSAMINE N-ACETYLTRANSFERASE"/>
    <property type="match status" value="1"/>
</dbReference>
<dbReference type="Proteomes" id="UP000280726">
    <property type="component" value="Unassembled WGS sequence"/>
</dbReference>
<protein>
    <submittedName>
        <fullName evidence="7">Sugar O-acyltransferase (Sialic acid O-acetyltransferase NeuD family)</fullName>
    </submittedName>
</protein>
<evidence type="ECO:0000256" key="3">
    <source>
        <dbReference type="PIRSR" id="PIRSR620019-1"/>
    </source>
</evidence>
<dbReference type="InterPro" id="IPR018357">
    <property type="entry name" value="Hexapep_transf_CS"/>
</dbReference>
<dbReference type="Gene3D" id="3.40.50.20">
    <property type="match status" value="1"/>
</dbReference>
<organism evidence="7 8">
    <name type="scientific">Georgenia muralis</name>
    <dbReference type="NCBI Taxonomy" id="154117"/>
    <lineage>
        <taxon>Bacteria</taxon>
        <taxon>Bacillati</taxon>
        <taxon>Actinomycetota</taxon>
        <taxon>Actinomycetes</taxon>
        <taxon>Micrococcales</taxon>
        <taxon>Bogoriellaceae</taxon>
        <taxon>Georgenia</taxon>
    </lineage>
</organism>
<evidence type="ECO:0000259" key="6">
    <source>
        <dbReference type="Pfam" id="PF17836"/>
    </source>
</evidence>
<dbReference type="InterPro" id="IPR050179">
    <property type="entry name" value="Trans_hexapeptide_repeat"/>
</dbReference>
<feature type="domain" description="PglD N-terminal" evidence="6">
    <location>
        <begin position="7"/>
        <end position="82"/>
    </location>
</feature>
<dbReference type="SUPFAM" id="SSF51161">
    <property type="entry name" value="Trimeric LpxA-like enzymes"/>
    <property type="match status" value="1"/>
</dbReference>
<dbReference type="PROSITE" id="PS00101">
    <property type="entry name" value="HEXAPEP_TRANSFERASES"/>
    <property type="match status" value="1"/>
</dbReference>
<sequence length="233" mass="23459">MRSRPDLLLVAASGLAREVIALVRSSGSHELVGVLDDDPATHGTELDGVPVLGGPAEVDRHPGAMLVLCAGRGVVRRSLADRLASAGVQDSRYAVVKHPSVDVPPGCTIGAGSVVLAQVAITADVRVGRHVVLMPNASLTHDDVLDDFATVCAGASLGGSVTVREGAYVGMNVCLREHVEIGPGATIGMGAVVLGDVPAGQVWAGVPAGPLTSGAPGPDPSGAGRTVREGARR</sequence>
<proteinExistence type="predicted"/>
<feature type="site" description="Increases basicity of active site His" evidence="3">
    <location>
        <position position="142"/>
    </location>
</feature>
<keyword evidence="7" id="KW-0012">Acyltransferase</keyword>
<feature type="region of interest" description="Disordered" evidence="5">
    <location>
        <begin position="208"/>
        <end position="233"/>
    </location>
</feature>
<feature type="binding site" evidence="4">
    <location>
        <position position="71"/>
    </location>
    <ligand>
        <name>substrate</name>
    </ligand>
</feature>
<gene>
    <name evidence="7" type="ORF">EDD32_0512</name>
</gene>
<reference evidence="7 8" key="1">
    <citation type="submission" date="2018-11" db="EMBL/GenBank/DDBJ databases">
        <title>Sequencing the genomes of 1000 actinobacteria strains.</title>
        <authorList>
            <person name="Klenk H.-P."/>
        </authorList>
    </citation>
    <scope>NUCLEOTIDE SEQUENCE [LARGE SCALE GENOMIC DNA]</scope>
    <source>
        <strain evidence="7 8">DSM 14418</strain>
    </source>
</reference>
<dbReference type="NCBIfam" id="TIGR03570">
    <property type="entry name" value="NeuD_NnaD"/>
    <property type="match status" value="1"/>
</dbReference>
<name>A0A3N4ZJT0_9MICO</name>
<keyword evidence="8" id="KW-1185">Reference proteome</keyword>
<evidence type="ECO:0000256" key="1">
    <source>
        <dbReference type="ARBA" id="ARBA00022679"/>
    </source>
</evidence>
<dbReference type="AlphaFoldDB" id="A0A3N4ZJT0"/>
<dbReference type="Pfam" id="PF00132">
    <property type="entry name" value="Hexapep"/>
    <property type="match status" value="1"/>
</dbReference>
<evidence type="ECO:0000256" key="4">
    <source>
        <dbReference type="PIRSR" id="PIRSR620019-2"/>
    </source>
</evidence>
<dbReference type="Pfam" id="PF17836">
    <property type="entry name" value="PglD_N"/>
    <property type="match status" value="1"/>
</dbReference>